<feature type="region of interest" description="Disordered" evidence="1">
    <location>
        <begin position="1"/>
        <end position="61"/>
    </location>
</feature>
<name>A0A2T6ZAP1_TUBBO</name>
<dbReference type="Proteomes" id="UP000244722">
    <property type="component" value="Unassembled WGS sequence"/>
</dbReference>
<keyword evidence="3" id="KW-1185">Reference proteome</keyword>
<dbReference type="AlphaFoldDB" id="A0A2T6ZAP1"/>
<dbReference type="OrthoDB" id="10362650at2759"/>
<accession>A0A2T6ZAP1</accession>
<gene>
    <name evidence="2" type="ORF">B9Z19DRAFT_1137322</name>
</gene>
<sequence length="61" mass="6980">MTQQTQPQQSNDKVGDAAASLGIPREWVNDPSRGLTPMERFEGGHNAPRYYPTPQQQQRRR</sequence>
<organism evidence="2 3">
    <name type="scientific">Tuber borchii</name>
    <name type="common">White truffle</name>
    <dbReference type="NCBI Taxonomy" id="42251"/>
    <lineage>
        <taxon>Eukaryota</taxon>
        <taxon>Fungi</taxon>
        <taxon>Dikarya</taxon>
        <taxon>Ascomycota</taxon>
        <taxon>Pezizomycotina</taxon>
        <taxon>Pezizomycetes</taxon>
        <taxon>Pezizales</taxon>
        <taxon>Tuberaceae</taxon>
        <taxon>Tuber</taxon>
    </lineage>
</organism>
<comment type="caution">
    <text evidence="2">The sequence shown here is derived from an EMBL/GenBank/DDBJ whole genome shotgun (WGS) entry which is preliminary data.</text>
</comment>
<protein>
    <submittedName>
        <fullName evidence="2">Uncharacterized protein</fullName>
    </submittedName>
</protein>
<dbReference type="EMBL" id="NESQ01000511">
    <property type="protein sequence ID" value="PUU72543.1"/>
    <property type="molecule type" value="Genomic_DNA"/>
</dbReference>
<evidence type="ECO:0000256" key="1">
    <source>
        <dbReference type="SAM" id="MobiDB-lite"/>
    </source>
</evidence>
<feature type="compositionally biased region" description="Low complexity" evidence="1">
    <location>
        <begin position="48"/>
        <end position="61"/>
    </location>
</feature>
<proteinExistence type="predicted"/>
<feature type="compositionally biased region" description="Polar residues" evidence="1">
    <location>
        <begin position="1"/>
        <end position="12"/>
    </location>
</feature>
<reference evidence="2 3" key="1">
    <citation type="submission" date="2017-04" db="EMBL/GenBank/DDBJ databases">
        <title>Draft genome sequence of Tuber borchii Vittad., a whitish edible truffle.</title>
        <authorList>
            <consortium name="DOE Joint Genome Institute"/>
            <person name="Murat C."/>
            <person name="Kuo A."/>
            <person name="Barry K.W."/>
            <person name="Clum A."/>
            <person name="Dockter R.B."/>
            <person name="Fauchery L."/>
            <person name="Iotti M."/>
            <person name="Kohler A."/>
            <person name="Labutti K."/>
            <person name="Lindquist E.A."/>
            <person name="Lipzen A."/>
            <person name="Ohm R.A."/>
            <person name="Wang M."/>
            <person name="Grigoriev I.V."/>
            <person name="Zambonelli A."/>
            <person name="Martin F.M."/>
        </authorList>
    </citation>
    <scope>NUCLEOTIDE SEQUENCE [LARGE SCALE GENOMIC DNA]</scope>
    <source>
        <strain evidence="2 3">Tbo3840</strain>
    </source>
</reference>
<evidence type="ECO:0000313" key="2">
    <source>
        <dbReference type="EMBL" id="PUU72543.1"/>
    </source>
</evidence>
<evidence type="ECO:0000313" key="3">
    <source>
        <dbReference type="Proteomes" id="UP000244722"/>
    </source>
</evidence>